<dbReference type="InterPro" id="IPR029063">
    <property type="entry name" value="SAM-dependent_MTases_sf"/>
</dbReference>
<dbReference type="InterPro" id="IPR016461">
    <property type="entry name" value="COMT-like"/>
</dbReference>
<protein>
    <submittedName>
        <fullName evidence="7 8">Methyltransferase</fullName>
    </submittedName>
</protein>
<evidence type="ECO:0000313" key="7">
    <source>
        <dbReference type="EMBL" id="ASW91765.1"/>
    </source>
</evidence>
<evidence type="ECO:0000313" key="9">
    <source>
        <dbReference type="Proteomes" id="UP000216246"/>
    </source>
</evidence>
<dbReference type="PIRSF" id="PIRSF005739">
    <property type="entry name" value="O-mtase"/>
    <property type="match status" value="1"/>
</dbReference>
<reference evidence="8" key="3">
    <citation type="submission" date="2020-02" db="EMBL/GenBank/DDBJ databases">
        <authorList>
            <person name="Matsumoto Y."/>
            <person name="Motooka D."/>
            <person name="Nakamura S."/>
        </authorList>
    </citation>
    <scope>NUCLEOTIDE SEQUENCE</scope>
    <source>
        <strain evidence="8">JCM 17324</strain>
    </source>
</reference>
<dbReference type="SUPFAM" id="SSF53335">
    <property type="entry name" value="S-adenosyl-L-methionine-dependent methyltransferases"/>
    <property type="match status" value="1"/>
</dbReference>
<keyword evidence="10" id="KW-1185">Reference proteome</keyword>
<dbReference type="Proteomes" id="UP000466831">
    <property type="component" value="Chromosome"/>
</dbReference>
<accession>A0AAC9YLX9</accession>
<feature type="domain" description="O-methyltransferase C-terminal" evidence="5">
    <location>
        <begin position="121"/>
        <end position="324"/>
    </location>
</feature>
<dbReference type="EMBL" id="AP022584">
    <property type="protein sequence ID" value="BBY11717.1"/>
    <property type="molecule type" value="Genomic_DNA"/>
</dbReference>
<dbReference type="EMBL" id="CP023147">
    <property type="protein sequence ID" value="ASW91765.1"/>
    <property type="molecule type" value="Genomic_DNA"/>
</dbReference>
<feature type="domain" description="O-methyltransferase dimerisation" evidence="6">
    <location>
        <begin position="20"/>
        <end position="90"/>
    </location>
</feature>
<name>A0AAC9YLX9_9MYCO</name>
<reference evidence="7 9" key="1">
    <citation type="submission" date="2017-08" db="EMBL/GenBank/DDBJ databases">
        <title>Phylogentic analysis of Mycobacterium avium complex whole genomes.</title>
        <authorList>
            <person name="Caverly L.J."/>
            <person name="Spilker T."/>
            <person name="LiPuma J."/>
        </authorList>
    </citation>
    <scope>NUCLEOTIDE SEQUENCE [LARGE SCALE GENOMIC DNA]</scope>
    <source>
        <strain evidence="7 9">FLAC0026</strain>
    </source>
</reference>
<evidence type="ECO:0000259" key="6">
    <source>
        <dbReference type="Pfam" id="PF08100"/>
    </source>
</evidence>
<evidence type="ECO:0000256" key="1">
    <source>
        <dbReference type="ARBA" id="ARBA00022603"/>
    </source>
</evidence>
<dbReference type="InterPro" id="IPR001077">
    <property type="entry name" value="COMT_C"/>
</dbReference>
<dbReference type="Proteomes" id="UP000216246">
    <property type="component" value="Chromosome"/>
</dbReference>
<evidence type="ECO:0000256" key="2">
    <source>
        <dbReference type="ARBA" id="ARBA00022679"/>
    </source>
</evidence>
<dbReference type="PANTHER" id="PTHR43712">
    <property type="entry name" value="PUTATIVE (AFU_ORTHOLOGUE AFUA_4G14580)-RELATED"/>
    <property type="match status" value="1"/>
</dbReference>
<dbReference type="InterPro" id="IPR012967">
    <property type="entry name" value="COMT_dimerisation"/>
</dbReference>
<dbReference type="PROSITE" id="PS51683">
    <property type="entry name" value="SAM_OMT_II"/>
    <property type="match status" value="1"/>
</dbReference>
<feature type="active site" description="Proton acceptor" evidence="4">
    <location>
        <position position="253"/>
    </location>
</feature>
<dbReference type="Gene3D" id="1.10.10.10">
    <property type="entry name" value="Winged helix-like DNA-binding domain superfamily/Winged helix DNA-binding domain"/>
    <property type="match status" value="1"/>
</dbReference>
<dbReference type="KEGG" id="mmal:CKJ54_19280"/>
<dbReference type="SUPFAM" id="SSF46785">
    <property type="entry name" value="Winged helix' DNA-binding domain"/>
    <property type="match status" value="1"/>
</dbReference>
<organism evidence="7 9">
    <name type="scientific">Mycobacterium marseillense</name>
    <dbReference type="NCBI Taxonomy" id="701042"/>
    <lineage>
        <taxon>Bacteria</taxon>
        <taxon>Bacillati</taxon>
        <taxon>Actinomycetota</taxon>
        <taxon>Actinomycetes</taxon>
        <taxon>Mycobacteriales</taxon>
        <taxon>Mycobacteriaceae</taxon>
        <taxon>Mycobacterium</taxon>
        <taxon>Mycobacterium avium complex (MAC)</taxon>
    </lineage>
</organism>
<keyword evidence="1 7" id="KW-0489">Methyltransferase</keyword>
<evidence type="ECO:0000256" key="3">
    <source>
        <dbReference type="ARBA" id="ARBA00022691"/>
    </source>
</evidence>
<sequence>MLQGESTQLVQADIEARVLDLVYGHWRSQILRALATLSVADHLADGPMTAAEVAAREGSLPDRTYRLMRAGVAIGMLKSTRDGLFESTALLDAMHSDSPRSLHPIIMGFTAPWHTLSVRLLADAIRTGIQPATTALGTDLFTYLEENPEEGREFSDLMAALTVHWAGDVADLLDTTGVRCAVDVGGASGSLLRQLQVRNPQLRGVIFDRPNVAQKIAQSIAASDQAQRLDAVGGDFFVSVPPGDLYLLKMILHDWDDEHCVTILDRCRQAIEPGGRVVIVEWIMGDPDDPGFAALMDLNMLASCQDGRERTLDEFDALLQGAGLRRTAFHRNPLGHSVIEAQPK</sequence>
<dbReference type="InterPro" id="IPR036388">
    <property type="entry name" value="WH-like_DNA-bd_sf"/>
</dbReference>
<evidence type="ECO:0000259" key="5">
    <source>
        <dbReference type="Pfam" id="PF00891"/>
    </source>
</evidence>
<proteinExistence type="predicted"/>
<dbReference type="InterPro" id="IPR036390">
    <property type="entry name" value="WH_DNA-bd_sf"/>
</dbReference>
<gene>
    <name evidence="7" type="ORF">CKJ54_19280</name>
    <name evidence="8" type="ORF">MMARJ_24570</name>
</gene>
<keyword evidence="3" id="KW-0949">S-adenosyl-L-methionine</keyword>
<dbReference type="PANTHER" id="PTHR43712:SF2">
    <property type="entry name" value="O-METHYLTRANSFERASE CICE"/>
    <property type="match status" value="1"/>
</dbReference>
<reference evidence="8 10" key="2">
    <citation type="journal article" date="2019" name="Emerg. Microbes Infect.">
        <title>Comprehensive subspecies identification of 175 nontuberculous mycobacteria species based on 7547 genomic profiles.</title>
        <authorList>
            <person name="Matsumoto Y."/>
            <person name="Kinjo T."/>
            <person name="Motooka D."/>
            <person name="Nabeya D."/>
            <person name="Jung N."/>
            <person name="Uechi K."/>
            <person name="Horii T."/>
            <person name="Iida T."/>
            <person name="Fujita J."/>
            <person name="Nakamura S."/>
        </authorList>
    </citation>
    <scope>NUCLEOTIDE SEQUENCE [LARGE SCALE GENOMIC DNA]</scope>
    <source>
        <strain evidence="8 10">JCM 17324</strain>
    </source>
</reference>
<keyword evidence="2" id="KW-0808">Transferase</keyword>
<evidence type="ECO:0000313" key="10">
    <source>
        <dbReference type="Proteomes" id="UP000466831"/>
    </source>
</evidence>
<dbReference type="RefSeq" id="WP_082991400.1">
    <property type="nucleotide sequence ID" value="NZ_AP022584.1"/>
</dbReference>
<evidence type="ECO:0000313" key="8">
    <source>
        <dbReference type="EMBL" id="BBY11717.1"/>
    </source>
</evidence>
<dbReference type="GO" id="GO:0032259">
    <property type="term" value="P:methylation"/>
    <property type="evidence" value="ECO:0007669"/>
    <property type="project" value="UniProtKB-KW"/>
</dbReference>
<dbReference type="Pfam" id="PF00891">
    <property type="entry name" value="Methyltransf_2"/>
    <property type="match status" value="1"/>
</dbReference>
<dbReference type="Gene3D" id="3.40.50.150">
    <property type="entry name" value="Vaccinia Virus protein VP39"/>
    <property type="match status" value="1"/>
</dbReference>
<dbReference type="GO" id="GO:0046983">
    <property type="term" value="F:protein dimerization activity"/>
    <property type="evidence" value="ECO:0007669"/>
    <property type="project" value="InterPro"/>
</dbReference>
<evidence type="ECO:0000256" key="4">
    <source>
        <dbReference type="PIRSR" id="PIRSR005739-1"/>
    </source>
</evidence>
<dbReference type="GO" id="GO:0008171">
    <property type="term" value="F:O-methyltransferase activity"/>
    <property type="evidence" value="ECO:0007669"/>
    <property type="project" value="InterPro"/>
</dbReference>
<dbReference type="AlphaFoldDB" id="A0AAC9YLX9"/>
<dbReference type="Pfam" id="PF08100">
    <property type="entry name" value="Dimerisation"/>
    <property type="match status" value="1"/>
</dbReference>